<protein>
    <submittedName>
        <fullName evidence="2">Uncharacterized protein</fullName>
    </submittedName>
</protein>
<evidence type="ECO:0000256" key="1">
    <source>
        <dbReference type="SAM" id="Phobius"/>
    </source>
</evidence>
<organism evidence="2">
    <name type="scientific">viral metagenome</name>
    <dbReference type="NCBI Taxonomy" id="1070528"/>
    <lineage>
        <taxon>unclassified sequences</taxon>
        <taxon>metagenomes</taxon>
        <taxon>organismal metagenomes</taxon>
    </lineage>
</organism>
<keyword evidence="1" id="KW-0472">Membrane</keyword>
<sequence length="282" mass="29317">MASPGYSSVTTNYASTSLGQVPGGKMSAVWVVGVALLAIIIVYFLLQTTKLSLTSSVPVVTNTVDGSSATIVNASSFPASQVSDYGMQFWMYIADWNYQFGQDKPVIQRVDPTNNSIMNPSILLDAMTNSLHFNISTYSGDSTDSGASAPGGSGGSYDDKFTCTVENVPIQSWFAVSLTVFQRNVDVYINGKLVKSCVLPGVPKPALGNATIGGSKGFSGSVCGLTVTPGQLVPGDAANFYAAGTPCSSNPGGSATSTSPLFSLFGYTVVFQINNADGKNIL</sequence>
<accession>A0A6C0M359</accession>
<dbReference type="SUPFAM" id="SSF49899">
    <property type="entry name" value="Concanavalin A-like lectins/glucanases"/>
    <property type="match status" value="1"/>
</dbReference>
<reference evidence="2" key="1">
    <citation type="journal article" date="2020" name="Nature">
        <title>Giant virus diversity and host interactions through global metagenomics.</title>
        <authorList>
            <person name="Schulz F."/>
            <person name="Roux S."/>
            <person name="Paez-Espino D."/>
            <person name="Jungbluth S."/>
            <person name="Walsh D.A."/>
            <person name="Denef V.J."/>
            <person name="McMahon K.D."/>
            <person name="Konstantinidis K.T."/>
            <person name="Eloe-Fadrosh E.A."/>
            <person name="Kyrpides N.C."/>
            <person name="Woyke T."/>
        </authorList>
    </citation>
    <scope>NUCLEOTIDE SEQUENCE</scope>
    <source>
        <strain evidence="2">GVMAG-S-1035231-58</strain>
    </source>
</reference>
<dbReference type="EMBL" id="MN740639">
    <property type="protein sequence ID" value="QHU36441.1"/>
    <property type="molecule type" value="Genomic_DNA"/>
</dbReference>
<dbReference type="Gene3D" id="2.60.120.200">
    <property type="match status" value="1"/>
</dbReference>
<dbReference type="InterPro" id="IPR013320">
    <property type="entry name" value="ConA-like_dom_sf"/>
</dbReference>
<name>A0A6C0M359_9ZZZZ</name>
<feature type="transmembrane region" description="Helical" evidence="1">
    <location>
        <begin position="27"/>
        <end position="46"/>
    </location>
</feature>
<proteinExistence type="predicted"/>
<dbReference type="AlphaFoldDB" id="A0A6C0M359"/>
<evidence type="ECO:0000313" key="2">
    <source>
        <dbReference type="EMBL" id="QHU36441.1"/>
    </source>
</evidence>
<keyword evidence="1" id="KW-1133">Transmembrane helix</keyword>
<keyword evidence="1" id="KW-0812">Transmembrane</keyword>